<keyword evidence="3" id="KW-0378">Hydrolase</keyword>
<dbReference type="STRING" id="319236.BST91_09435"/>
<evidence type="ECO:0000256" key="3">
    <source>
        <dbReference type="ARBA" id="ARBA00022801"/>
    </source>
</evidence>
<keyword evidence="7" id="KW-1185">Reference proteome</keyword>
<dbReference type="GO" id="GO:0008234">
    <property type="term" value="F:cysteine-type peptidase activity"/>
    <property type="evidence" value="ECO:0007669"/>
    <property type="project" value="UniProtKB-KW"/>
</dbReference>
<dbReference type="Gene3D" id="3.90.1720.10">
    <property type="entry name" value="endopeptidase domain like (from Nostoc punctiforme)"/>
    <property type="match status" value="1"/>
</dbReference>
<dbReference type="PROSITE" id="PS51935">
    <property type="entry name" value="NLPC_P60"/>
    <property type="match status" value="1"/>
</dbReference>
<dbReference type="EMBL" id="BBML01000007">
    <property type="protein sequence ID" value="GAK97852.1"/>
    <property type="molecule type" value="Genomic_DNA"/>
</dbReference>
<dbReference type="InterPro" id="IPR038765">
    <property type="entry name" value="Papain-like_cys_pep_sf"/>
</dbReference>
<dbReference type="Pfam" id="PF00877">
    <property type="entry name" value="NLPC_P60"/>
    <property type="match status" value="1"/>
</dbReference>
<evidence type="ECO:0000256" key="1">
    <source>
        <dbReference type="ARBA" id="ARBA00007074"/>
    </source>
</evidence>
<evidence type="ECO:0000256" key="2">
    <source>
        <dbReference type="ARBA" id="ARBA00022670"/>
    </source>
</evidence>
<gene>
    <name evidence="6" type="ORF">JCM19294_391</name>
</gene>
<name>A0A090Q6N1_9FLAO</name>
<dbReference type="eggNOG" id="COG0791">
    <property type="taxonomic scope" value="Bacteria"/>
</dbReference>
<comment type="caution">
    <text evidence="6">The sequence shown here is derived from an EMBL/GenBank/DDBJ whole genome shotgun (WGS) entry which is preliminary data.</text>
</comment>
<dbReference type="SUPFAM" id="SSF54001">
    <property type="entry name" value="Cysteine proteinases"/>
    <property type="match status" value="1"/>
</dbReference>
<protein>
    <submittedName>
        <fullName evidence="6">Putative lipoprotein</fullName>
    </submittedName>
</protein>
<reference evidence="6" key="1">
    <citation type="journal article" date="2014" name="Genome Announc.">
        <title>Draft Genome Sequences of Marine Flavobacterium Nonlabens Strains NR17, NR24, NR27, NR32, NR33, and Ara13.</title>
        <authorList>
            <person name="Nakanishi M."/>
            <person name="Meirelles P."/>
            <person name="Suzuki R."/>
            <person name="Takatani N."/>
            <person name="Mino S."/>
            <person name="Suda W."/>
            <person name="Oshima K."/>
            <person name="Hattori M."/>
            <person name="Ohkuma M."/>
            <person name="Hosokawa M."/>
            <person name="Miyashita K."/>
            <person name="Thompson F.L."/>
            <person name="Niwa A."/>
            <person name="Sawabe T."/>
            <person name="Sawabe T."/>
        </authorList>
    </citation>
    <scope>NUCLEOTIDE SEQUENCE [LARGE SCALE GENOMIC DNA]</scope>
    <source>
        <strain evidence="6">JCM 19294</strain>
    </source>
</reference>
<evidence type="ECO:0000313" key="6">
    <source>
        <dbReference type="EMBL" id="GAK97852.1"/>
    </source>
</evidence>
<accession>A0A090Q6N1</accession>
<comment type="similarity">
    <text evidence="1">Belongs to the peptidase C40 family.</text>
</comment>
<proteinExistence type="inferred from homology"/>
<dbReference type="GO" id="GO:0006508">
    <property type="term" value="P:proteolysis"/>
    <property type="evidence" value="ECO:0007669"/>
    <property type="project" value="UniProtKB-KW"/>
</dbReference>
<dbReference type="InterPro" id="IPR000064">
    <property type="entry name" value="NLP_P60_dom"/>
</dbReference>
<dbReference type="AlphaFoldDB" id="A0A090Q6N1"/>
<feature type="domain" description="NlpC/P60" evidence="5">
    <location>
        <begin position="96"/>
        <end position="223"/>
    </location>
</feature>
<evidence type="ECO:0000313" key="7">
    <source>
        <dbReference type="Proteomes" id="UP000029221"/>
    </source>
</evidence>
<dbReference type="Proteomes" id="UP000029221">
    <property type="component" value="Unassembled WGS sequence"/>
</dbReference>
<keyword evidence="6" id="KW-0449">Lipoprotein</keyword>
<evidence type="ECO:0000259" key="5">
    <source>
        <dbReference type="PROSITE" id="PS51935"/>
    </source>
</evidence>
<keyword evidence="4" id="KW-0788">Thiol protease</keyword>
<dbReference type="PANTHER" id="PTHR47053">
    <property type="entry name" value="MUREIN DD-ENDOPEPTIDASE MEPH-RELATED"/>
    <property type="match status" value="1"/>
</dbReference>
<keyword evidence="2" id="KW-0645">Protease</keyword>
<organism evidence="6 7">
    <name type="scientific">Nonlabens tegetincola</name>
    <dbReference type="NCBI Taxonomy" id="323273"/>
    <lineage>
        <taxon>Bacteria</taxon>
        <taxon>Pseudomonadati</taxon>
        <taxon>Bacteroidota</taxon>
        <taxon>Flavobacteriia</taxon>
        <taxon>Flavobacteriales</taxon>
        <taxon>Flavobacteriaceae</taxon>
        <taxon>Nonlabens</taxon>
    </lineage>
</organism>
<evidence type="ECO:0000256" key="4">
    <source>
        <dbReference type="ARBA" id="ARBA00022807"/>
    </source>
</evidence>
<dbReference type="PANTHER" id="PTHR47053:SF1">
    <property type="entry name" value="MUREIN DD-ENDOPEPTIDASE MEPH-RELATED"/>
    <property type="match status" value="1"/>
</dbReference>
<sequence>MQSIKDTMCFLSERLCIFTLSRKRKQYLQISKHVLIILFTASLISSCGSSKPKIVTTKKEARKLNKNQPKAPVFSTVSDKEETQEVEPIEEELTVTTEVDRIIEHARGYLGTRYRYGGNDKNGVDCSGLICNAYSSENIQLPRTSAALYQSADRIKVKEVQKGDLLFFATGRNKKKVNHVGLVTDVTPAGIEFIHSTTSRGVIITSFNEAYWFTRFLKAGRIKQ</sequence>
<dbReference type="InterPro" id="IPR051202">
    <property type="entry name" value="Peptidase_C40"/>
</dbReference>